<dbReference type="STRING" id="690567.669"/>
<accession>A0A0E4GCK8</accession>
<name>A0A0E4GCK8_9FIRM</name>
<dbReference type="AlphaFoldDB" id="A0A0E4GCK8"/>
<dbReference type="RefSeq" id="WP_198142804.1">
    <property type="nucleotide sequence ID" value="NZ_CGIH01000009.1"/>
</dbReference>
<evidence type="ECO:0000313" key="1">
    <source>
        <dbReference type="EMBL" id="CFX16291.1"/>
    </source>
</evidence>
<organism evidence="1 2">
    <name type="scientific">Syntrophomonas zehnderi OL-4</name>
    <dbReference type="NCBI Taxonomy" id="690567"/>
    <lineage>
        <taxon>Bacteria</taxon>
        <taxon>Bacillati</taxon>
        <taxon>Bacillota</taxon>
        <taxon>Clostridia</taxon>
        <taxon>Eubacteriales</taxon>
        <taxon>Syntrophomonadaceae</taxon>
        <taxon>Syntrophomonas</taxon>
    </lineage>
</organism>
<protein>
    <submittedName>
        <fullName evidence="1">p-loop containing nucleoside triphosphate hydrolase</fullName>
    </submittedName>
</protein>
<evidence type="ECO:0000313" key="2">
    <source>
        <dbReference type="Proteomes" id="UP000045545"/>
    </source>
</evidence>
<dbReference type="Gene3D" id="3.40.50.300">
    <property type="entry name" value="P-loop containing nucleotide triphosphate hydrolases"/>
    <property type="match status" value="1"/>
</dbReference>
<dbReference type="SUPFAM" id="SSF52540">
    <property type="entry name" value="P-loop containing nucleoside triphosphate hydrolases"/>
    <property type="match status" value="1"/>
</dbReference>
<keyword evidence="2" id="KW-1185">Reference proteome</keyword>
<keyword evidence="1" id="KW-0378">Hydrolase</keyword>
<dbReference type="GO" id="GO:0016787">
    <property type="term" value="F:hydrolase activity"/>
    <property type="evidence" value="ECO:0007669"/>
    <property type="project" value="UniProtKB-KW"/>
</dbReference>
<proteinExistence type="predicted"/>
<gene>
    <name evidence="1" type="ORF">669</name>
</gene>
<sequence>MEFAMIRLFSSKRDEREVIIMYGIIASRDYTGLVERYGTPSFHIREGDLRQALLQAARVQLDFLLVDIDFSRHIEEELHQYRVQRPVTRIILIACGREPGDPLVAKLVCLGVYDIVSEAGEFIEQDLLRTIEKPANYTQAARWLQRGQPYKYQSGKNVSESIKEVLIQRPLGLTTITVAGAGPGAGVSHLCFLIATHLAKSNHRVILAEWPLGDKAGRESQYTYLSAMGAKYENKKIHSIEMKMANMRGFDILPDARSFRSIEHIFPVIAGNVYDYLVLDMGEISSDKVAEMDRAALAILTVNAAPYRLNRFLPMVDEQDISIYTPNLARWRITLNLASEKEMKWFLNAFSKYIGKVYNIPFVTEDSPPEELLQDLLQPVLPINLAGRKKPFSTLTKIFKR</sequence>
<dbReference type="InterPro" id="IPR027417">
    <property type="entry name" value="P-loop_NTPase"/>
</dbReference>
<dbReference type="EMBL" id="CGIH01000009">
    <property type="protein sequence ID" value="CFX16291.1"/>
    <property type="molecule type" value="Genomic_DNA"/>
</dbReference>
<reference evidence="1 2" key="1">
    <citation type="submission" date="2015-03" db="EMBL/GenBank/DDBJ databases">
        <authorList>
            <person name="Murphy D."/>
        </authorList>
    </citation>
    <scope>NUCLEOTIDE SEQUENCE [LARGE SCALE GENOMIC DNA]</scope>
    <source>
        <strain evidence="1 2">OL-4</strain>
    </source>
</reference>
<dbReference type="Proteomes" id="UP000045545">
    <property type="component" value="Unassembled WGS sequence"/>
</dbReference>